<comment type="caution">
    <text evidence="2">The sequence shown here is derived from an EMBL/GenBank/DDBJ whole genome shotgun (WGS) entry which is preliminary data.</text>
</comment>
<organism evidence="2 3">
    <name type="scientific">Multifurca ochricompacta</name>
    <dbReference type="NCBI Taxonomy" id="376703"/>
    <lineage>
        <taxon>Eukaryota</taxon>
        <taxon>Fungi</taxon>
        <taxon>Dikarya</taxon>
        <taxon>Basidiomycota</taxon>
        <taxon>Agaricomycotina</taxon>
        <taxon>Agaricomycetes</taxon>
        <taxon>Russulales</taxon>
        <taxon>Russulaceae</taxon>
        <taxon>Multifurca</taxon>
    </lineage>
</organism>
<sequence>MFLVFAGLRRLVHSEALEMVRMRFLIFVQSFLWTMSQAIRQLGEDIDRRALQWTMVAVDDDDEIETLVEGIPGFLTSGTSRGAITIVQNLLDPLQSQPLGHHINRLIQTCTPEGYRGATEAVRRRRAMTCLDTVRFLTGVYFASFSYKMFGDDDPVIAINAVSTGALAARAYLRSVFIGGTEARNHAKTLNELVNAPWPKEDEGLYSFAGCHLLVLQGFVAGLLPHLRSEEVARTSFRAVWETLPRLLNKTPRGDPESGIKQTFLALWAELEGVAGRDPPDIRWENVLINGSEPPRFKKRVMDADVLPPIVQLMSMMQPLVKKLRALDERDTQVDITAGGSETAPQTEQTERMVPIAPEGGESGP</sequence>
<reference evidence="2" key="1">
    <citation type="journal article" date="2022" name="New Phytol.">
        <title>Evolutionary transition to the ectomycorrhizal habit in the genomes of a hyperdiverse lineage of mushroom-forming fungi.</title>
        <authorList>
            <person name="Looney B."/>
            <person name="Miyauchi S."/>
            <person name="Morin E."/>
            <person name="Drula E."/>
            <person name="Courty P.E."/>
            <person name="Kohler A."/>
            <person name="Kuo A."/>
            <person name="LaButti K."/>
            <person name="Pangilinan J."/>
            <person name="Lipzen A."/>
            <person name="Riley R."/>
            <person name="Andreopoulos W."/>
            <person name="He G."/>
            <person name="Johnson J."/>
            <person name="Nolan M."/>
            <person name="Tritt A."/>
            <person name="Barry K.W."/>
            <person name="Grigoriev I.V."/>
            <person name="Nagy L.G."/>
            <person name="Hibbett D."/>
            <person name="Henrissat B."/>
            <person name="Matheny P.B."/>
            <person name="Labbe J."/>
            <person name="Martin F.M."/>
        </authorList>
    </citation>
    <scope>NUCLEOTIDE SEQUENCE</scope>
    <source>
        <strain evidence="2">BPL690</strain>
    </source>
</reference>
<dbReference type="AlphaFoldDB" id="A0AAD4QFU2"/>
<gene>
    <name evidence="2" type="ORF">B0F90DRAFT_1769671</name>
</gene>
<dbReference type="Proteomes" id="UP001203297">
    <property type="component" value="Unassembled WGS sequence"/>
</dbReference>
<accession>A0AAD4QFU2</accession>
<evidence type="ECO:0000313" key="2">
    <source>
        <dbReference type="EMBL" id="KAI0292622.1"/>
    </source>
</evidence>
<keyword evidence="3" id="KW-1185">Reference proteome</keyword>
<feature type="region of interest" description="Disordered" evidence="1">
    <location>
        <begin position="332"/>
        <end position="365"/>
    </location>
</feature>
<evidence type="ECO:0000313" key="3">
    <source>
        <dbReference type="Proteomes" id="UP001203297"/>
    </source>
</evidence>
<proteinExistence type="predicted"/>
<protein>
    <submittedName>
        <fullName evidence="2">Uncharacterized protein</fullName>
    </submittedName>
</protein>
<name>A0AAD4QFU2_9AGAM</name>
<dbReference type="EMBL" id="WTXG01000117">
    <property type="protein sequence ID" value="KAI0292622.1"/>
    <property type="molecule type" value="Genomic_DNA"/>
</dbReference>
<evidence type="ECO:0000256" key="1">
    <source>
        <dbReference type="SAM" id="MobiDB-lite"/>
    </source>
</evidence>